<dbReference type="Proteomes" id="UP000053447">
    <property type="component" value="Unassembled WGS sequence"/>
</dbReference>
<comment type="caution">
    <text evidence="1">The sequence shown here is derived from an EMBL/GenBank/DDBJ whole genome shotgun (WGS) entry which is preliminary data.</text>
</comment>
<dbReference type="RefSeq" id="XP_018228049.1">
    <property type="nucleotide sequence ID" value="XM_018375700.1"/>
</dbReference>
<dbReference type="EMBL" id="LFWA01000017">
    <property type="protein sequence ID" value="KTW26520.1"/>
    <property type="molecule type" value="Genomic_DNA"/>
</dbReference>
<evidence type="ECO:0000313" key="1">
    <source>
        <dbReference type="EMBL" id="KTW26520.1"/>
    </source>
</evidence>
<organism evidence="1 2">
    <name type="scientific">Pneumocystis jirovecii (strain RU7)</name>
    <name type="common">Human pneumocystis pneumonia agent</name>
    <dbReference type="NCBI Taxonomy" id="1408657"/>
    <lineage>
        <taxon>Eukaryota</taxon>
        <taxon>Fungi</taxon>
        <taxon>Dikarya</taxon>
        <taxon>Ascomycota</taxon>
        <taxon>Taphrinomycotina</taxon>
        <taxon>Pneumocystomycetes</taxon>
        <taxon>Pneumocystaceae</taxon>
        <taxon>Pneumocystis</taxon>
    </lineage>
</organism>
<keyword evidence="2" id="KW-1185">Reference proteome</keyword>
<gene>
    <name evidence="1" type="ORF">T551_03437</name>
</gene>
<dbReference type="AlphaFoldDB" id="A0A0W4ZDQ9"/>
<dbReference type="VEuPathDB" id="FungiDB:T551_03437"/>
<accession>A0A0W4ZDQ9</accession>
<dbReference type="GeneID" id="28941955"/>
<evidence type="ECO:0000313" key="2">
    <source>
        <dbReference type="Proteomes" id="UP000053447"/>
    </source>
</evidence>
<protein>
    <submittedName>
        <fullName evidence="1">Uncharacterized protein</fullName>
    </submittedName>
</protein>
<proteinExistence type="predicted"/>
<reference evidence="2" key="1">
    <citation type="journal article" date="2016" name="Nat. Commun.">
        <title>Genome analysis of three Pneumocystis species reveals adaptation mechanisms to life exclusively in mammalian hosts.</title>
        <authorList>
            <person name="Ma L."/>
            <person name="Chen Z."/>
            <person name="Huang D.W."/>
            <person name="Kutty G."/>
            <person name="Ishihara M."/>
            <person name="Wang H."/>
            <person name="Abouelleil A."/>
            <person name="Bishop L."/>
            <person name="Davey E."/>
            <person name="Deng R."/>
            <person name="Deng X."/>
            <person name="Fan L."/>
            <person name="Fantoni G."/>
            <person name="Fitzgerald M."/>
            <person name="Gogineni E."/>
            <person name="Goldberg J.M."/>
            <person name="Handley G."/>
            <person name="Hu X."/>
            <person name="Huber C."/>
            <person name="Jiao X."/>
            <person name="Jones K."/>
            <person name="Levin J.Z."/>
            <person name="Liu Y."/>
            <person name="Macdonald P."/>
            <person name="Melnikov A."/>
            <person name="Raley C."/>
            <person name="Sassi M."/>
            <person name="Sherman B.T."/>
            <person name="Song X."/>
            <person name="Sykes S."/>
            <person name="Tran B."/>
            <person name="Walsh L."/>
            <person name="Xia Y."/>
            <person name="Yang J."/>
            <person name="Young S."/>
            <person name="Zeng Q."/>
            <person name="Zheng X."/>
            <person name="Stephens R."/>
            <person name="Nusbaum C."/>
            <person name="Birren B.W."/>
            <person name="Azadi P."/>
            <person name="Lempicki R.A."/>
            <person name="Cuomo C.A."/>
            <person name="Kovacs J.A."/>
        </authorList>
    </citation>
    <scope>NUCLEOTIDE SEQUENCE [LARGE SCALE GENOMIC DNA]</scope>
    <source>
        <strain evidence="2">RU7</strain>
    </source>
</reference>
<name>A0A0W4ZDQ9_PNEJ7</name>
<sequence>MLELSYARLSRGLFCGHAVWVCDKHSMDGVDPFSYVAASRIRVLVRGGNANIYELLKRLNPIRLSEFADVEGVDGGY</sequence>